<keyword evidence="9" id="KW-0119">Carbohydrate metabolism</keyword>
<dbReference type="GO" id="GO:0005985">
    <property type="term" value="P:sucrose metabolic process"/>
    <property type="evidence" value="ECO:0007669"/>
    <property type="project" value="UniProtKB-UniPathway"/>
</dbReference>
<dbReference type="InterPro" id="IPR023296">
    <property type="entry name" value="Glyco_hydro_beta-prop_sf"/>
</dbReference>
<evidence type="ECO:0000256" key="4">
    <source>
        <dbReference type="ARBA" id="ARBA00019623"/>
    </source>
</evidence>
<name>F8FDH4_PAEMK</name>
<sequence length="465" mass="51772">MAELGWMNDPNGFIQYGGAYHLFYQHYPYASVWGPMHWGHAVSRDLISWEYLPVSLAPDRPYDSGGCFSGSAVEKDGRLVLMYTGHVVTGPDKDNDYYQTQCLAVSEDGVNFIKPEANPVIGLSQIPEGVSRKDFRDPKVFTRDGVYYAVLGSNDGKGSGLVLLYRSADLQTWEFAGIPAKSDGTLGDNWECPDFFRLGGRDVLLMSPQRVPAQGEDFRNLHSTTYMIGSLDPEQGRFDYSDYHPADYGFDFYAPQTTEDEHGRRILIGWMDMWESAMPTQDGHKWAGAMTLPREVLLQEDRLVFRPVQEIEAYRTNPYELQAKALQGEWELETGGDSYELQVVFEAGAASAFGLKLRTHGSEETVLTYLSAEQTLVLNRDRSGVGPGGERRTQVSLDGGALTLRIFVDRSSVEVFIQDGHKVMTARIYPGAKSTGIKLFSEGECFVAGLRKWDLAVPPAEASGE</sequence>
<dbReference type="InterPro" id="IPR013148">
    <property type="entry name" value="Glyco_hydro_32_N"/>
</dbReference>
<dbReference type="AlphaFoldDB" id="F8FDH4"/>
<comment type="function">
    <text evidence="9">Enables the bacterium to metabolize sucrose as a sole carbon source.</text>
</comment>
<comment type="similarity">
    <text evidence="2 8">Belongs to the glycosyl hydrolase 32 family.</text>
</comment>
<evidence type="ECO:0000256" key="2">
    <source>
        <dbReference type="ARBA" id="ARBA00009902"/>
    </source>
</evidence>
<dbReference type="InterPro" id="IPR051214">
    <property type="entry name" value="GH32_Enzymes"/>
</dbReference>
<accession>F8FDH4</accession>
<evidence type="ECO:0000256" key="6">
    <source>
        <dbReference type="ARBA" id="ARBA00023295"/>
    </source>
</evidence>
<dbReference type="InterPro" id="IPR006232">
    <property type="entry name" value="Suc6P_hydrolase"/>
</dbReference>
<dbReference type="GO" id="GO:0005737">
    <property type="term" value="C:cytoplasm"/>
    <property type="evidence" value="ECO:0007669"/>
    <property type="project" value="UniProtKB-SubCell"/>
</dbReference>
<dbReference type="Proteomes" id="UP000006620">
    <property type="component" value="Chromosome"/>
</dbReference>
<dbReference type="UniPathway" id="UPA00238"/>
<evidence type="ECO:0000256" key="9">
    <source>
        <dbReference type="RuleBase" id="RU365015"/>
    </source>
</evidence>
<dbReference type="Gene3D" id="2.115.10.20">
    <property type="entry name" value="Glycosyl hydrolase domain, family 43"/>
    <property type="match status" value="1"/>
</dbReference>
<evidence type="ECO:0000256" key="5">
    <source>
        <dbReference type="ARBA" id="ARBA00022801"/>
    </source>
</evidence>
<dbReference type="KEGG" id="pms:KNP414_03600"/>
<dbReference type="NCBIfam" id="TIGR01322">
    <property type="entry name" value="scrB_fam"/>
    <property type="match status" value="1"/>
</dbReference>
<reference evidence="13" key="1">
    <citation type="submission" date="2011-06" db="EMBL/GenBank/DDBJ databases">
        <title>Complete genome sequence of Paenibacillus mucilaginosus KNP414.</title>
        <authorList>
            <person name="Wang J."/>
            <person name="Hu S."/>
            <person name="Hu X."/>
            <person name="Zhang B."/>
            <person name="Dong D."/>
            <person name="Zhang S."/>
            <person name="Zhao K."/>
            <person name="Wu D."/>
        </authorList>
    </citation>
    <scope>NUCLEOTIDE SEQUENCE [LARGE SCALE GENOMIC DNA]</scope>
    <source>
        <strain evidence="13">KNP414</strain>
    </source>
</reference>
<dbReference type="GO" id="GO:0004564">
    <property type="term" value="F:beta-fructofuranosidase activity"/>
    <property type="evidence" value="ECO:0007669"/>
    <property type="project" value="UniProtKB-EC"/>
</dbReference>
<dbReference type="HOGENOM" id="CLU_001528_7_0_9"/>
<evidence type="ECO:0000313" key="12">
    <source>
        <dbReference type="EMBL" id="AEI42144.1"/>
    </source>
</evidence>
<keyword evidence="6 8" id="KW-0326">Glycosidase</keyword>
<evidence type="ECO:0000256" key="1">
    <source>
        <dbReference type="ARBA" id="ARBA00004914"/>
    </source>
</evidence>
<evidence type="ECO:0000256" key="8">
    <source>
        <dbReference type="RuleBase" id="RU362110"/>
    </source>
</evidence>
<gene>
    <name evidence="12" type="ordered locus">KNP414_03600</name>
</gene>
<dbReference type="PANTHER" id="PTHR43101">
    <property type="entry name" value="BETA-FRUCTOSIDASE"/>
    <property type="match status" value="1"/>
</dbReference>
<dbReference type="Pfam" id="PF00251">
    <property type="entry name" value="Glyco_hydro_32N"/>
    <property type="match status" value="1"/>
</dbReference>
<evidence type="ECO:0000259" key="10">
    <source>
        <dbReference type="Pfam" id="PF00251"/>
    </source>
</evidence>
<proteinExistence type="inferred from homology"/>
<dbReference type="Pfam" id="PF08244">
    <property type="entry name" value="Glyco_hydro_32C"/>
    <property type="match status" value="1"/>
</dbReference>
<keyword evidence="5 8" id="KW-0378">Hydrolase</keyword>
<evidence type="ECO:0000313" key="13">
    <source>
        <dbReference type="Proteomes" id="UP000006620"/>
    </source>
</evidence>
<feature type="domain" description="Glycosyl hydrolase family 32 C-terminal" evidence="11">
    <location>
        <begin position="310"/>
        <end position="444"/>
    </location>
</feature>
<dbReference type="PATRIC" id="fig|1036673.3.peg.3303"/>
<dbReference type="SUPFAM" id="SSF49899">
    <property type="entry name" value="Concanavalin A-like lectins/glucanases"/>
    <property type="match status" value="1"/>
</dbReference>
<dbReference type="CDD" id="cd08996">
    <property type="entry name" value="GH32_FFase"/>
    <property type="match status" value="1"/>
</dbReference>
<dbReference type="SUPFAM" id="SSF75005">
    <property type="entry name" value="Arabinanase/levansucrase/invertase"/>
    <property type="match status" value="1"/>
</dbReference>
<protein>
    <recommendedName>
        <fullName evidence="4 8">Sucrose-6-phosphate hydrolase</fullName>
        <ecNumber evidence="3 8">3.2.1.26</ecNumber>
    </recommendedName>
    <alternativeName>
        <fullName evidence="7 9">Invertase</fullName>
    </alternativeName>
</protein>
<dbReference type="EMBL" id="CP002869">
    <property type="protein sequence ID" value="AEI42144.1"/>
    <property type="molecule type" value="Genomic_DNA"/>
</dbReference>
<evidence type="ECO:0000256" key="7">
    <source>
        <dbReference type="ARBA" id="ARBA00033367"/>
    </source>
</evidence>
<organism evidence="12 13">
    <name type="scientific">Paenibacillus mucilaginosus (strain KNP414)</name>
    <dbReference type="NCBI Taxonomy" id="1036673"/>
    <lineage>
        <taxon>Bacteria</taxon>
        <taxon>Bacillati</taxon>
        <taxon>Bacillota</taxon>
        <taxon>Bacilli</taxon>
        <taxon>Bacillales</taxon>
        <taxon>Paenibacillaceae</taxon>
        <taxon>Paenibacillus</taxon>
    </lineage>
</organism>
<dbReference type="Gene3D" id="2.60.120.560">
    <property type="entry name" value="Exo-inulinase, domain 1"/>
    <property type="match status" value="1"/>
</dbReference>
<comment type="catalytic activity">
    <reaction evidence="8">
        <text>Hydrolysis of terminal non-reducing beta-D-fructofuranoside residues in beta-D-fructofuranosides.</text>
        <dbReference type="EC" id="3.2.1.26"/>
    </reaction>
</comment>
<dbReference type="EC" id="3.2.1.26" evidence="3 8"/>
<comment type="subcellular location">
    <subcellularLocation>
        <location evidence="9">Cytoplasm</location>
    </subcellularLocation>
</comment>
<evidence type="ECO:0000256" key="3">
    <source>
        <dbReference type="ARBA" id="ARBA00012758"/>
    </source>
</evidence>
<dbReference type="InterPro" id="IPR001362">
    <property type="entry name" value="Glyco_hydro_32"/>
</dbReference>
<dbReference type="InterPro" id="IPR013320">
    <property type="entry name" value="ConA-like_dom_sf"/>
</dbReference>
<dbReference type="PANTHER" id="PTHR43101:SF1">
    <property type="entry name" value="BETA-FRUCTOSIDASE"/>
    <property type="match status" value="1"/>
</dbReference>
<evidence type="ECO:0000259" key="11">
    <source>
        <dbReference type="Pfam" id="PF08244"/>
    </source>
</evidence>
<feature type="domain" description="Glycosyl hydrolase family 32 N-terminal" evidence="10">
    <location>
        <begin position="3"/>
        <end position="307"/>
    </location>
</feature>
<reference evidence="12 13" key="2">
    <citation type="journal article" date="2013" name="Genome Announc.">
        <title>Genome Sequence of Growth-Improving Paenibacillus mucilaginosus Strain KNP414.</title>
        <authorList>
            <person name="Lu J.J."/>
            <person name="Wang J.F."/>
            <person name="Hu X.F."/>
        </authorList>
    </citation>
    <scope>NUCLEOTIDE SEQUENCE [LARGE SCALE GENOMIC DNA]</scope>
    <source>
        <strain evidence="12 13">KNP414</strain>
    </source>
</reference>
<comment type="pathway">
    <text evidence="1 9">Glycan biosynthesis; sucrose metabolism.</text>
</comment>
<dbReference type="SMART" id="SM00640">
    <property type="entry name" value="Glyco_32"/>
    <property type="match status" value="1"/>
</dbReference>
<dbReference type="InterPro" id="IPR013189">
    <property type="entry name" value="Glyco_hydro_32_C"/>
</dbReference>
<keyword evidence="9" id="KW-0963">Cytoplasm</keyword>